<keyword evidence="8" id="KW-0010">Activator</keyword>
<keyword evidence="10" id="KW-0927">Auxin signaling pathway</keyword>
<evidence type="ECO:0000256" key="10">
    <source>
        <dbReference type="ARBA" id="ARBA00023294"/>
    </source>
</evidence>
<dbReference type="GO" id="GO:0009851">
    <property type="term" value="P:auxin biosynthetic process"/>
    <property type="evidence" value="ECO:0007669"/>
    <property type="project" value="UniProtKB-KW"/>
</dbReference>
<keyword evidence="7" id="KW-0238">DNA-binding</keyword>
<dbReference type="GO" id="GO:0003700">
    <property type="term" value="F:DNA-binding transcription factor activity"/>
    <property type="evidence" value="ECO:0007669"/>
    <property type="project" value="InterPro"/>
</dbReference>
<comment type="subcellular location">
    <subcellularLocation>
        <location evidence="1">Nucleus</location>
    </subcellularLocation>
</comment>
<evidence type="ECO:0000256" key="7">
    <source>
        <dbReference type="ARBA" id="ARBA00023125"/>
    </source>
</evidence>
<dbReference type="PANTHER" id="PTHR31604:SF16">
    <property type="entry name" value="PROTEIN SHI RELATED SEQUENCE 3"/>
    <property type="match status" value="1"/>
</dbReference>
<evidence type="ECO:0000256" key="8">
    <source>
        <dbReference type="ARBA" id="ARBA00023159"/>
    </source>
</evidence>
<keyword evidence="3" id="KW-0217">Developmental protein</keyword>
<keyword evidence="4" id="KW-0479">Metal-binding</keyword>
<dbReference type="EMBL" id="PSQE01000002">
    <property type="protein sequence ID" value="RHN71890.1"/>
    <property type="molecule type" value="Genomic_DNA"/>
</dbReference>
<dbReference type="InterPro" id="IPR007818">
    <property type="entry name" value="SHI"/>
</dbReference>
<comment type="similarity">
    <text evidence="2">Belongs to the SHI protein family.</text>
</comment>
<dbReference type="Gramene" id="rna7537">
    <property type="protein sequence ID" value="RHN71890.1"/>
    <property type="gene ID" value="gene7537"/>
</dbReference>
<accession>A0A396J239</accession>
<evidence type="ECO:0000256" key="3">
    <source>
        <dbReference type="ARBA" id="ARBA00022473"/>
    </source>
</evidence>
<sequence>MNSLQIGEWLRSSLLTPNFHQTNNHDRTILSNPTPATLLRRRRNPFNLLSTSLSMAFPISHLFTLTLTPSVGFPPGSDPSAPITVMATKLFPLCENYCFLLCPSHRGYSIIPPYDQKETHKRMIFSLKAKEMEKNVFNPIRGEVLKGLKCQDCGNQAKKDCAYSRCRSCCKNKDFNCQTHIRTSEALGFLLIEN</sequence>
<evidence type="ECO:0000256" key="5">
    <source>
        <dbReference type="ARBA" id="ARBA00022833"/>
    </source>
</evidence>
<evidence type="ECO:0000256" key="4">
    <source>
        <dbReference type="ARBA" id="ARBA00022723"/>
    </source>
</evidence>
<dbReference type="Proteomes" id="UP000265566">
    <property type="component" value="Chromosome 2"/>
</dbReference>
<evidence type="ECO:0000256" key="9">
    <source>
        <dbReference type="ARBA" id="ARBA00023242"/>
    </source>
</evidence>
<protein>
    <submittedName>
        <fullName evidence="11">Putative transcription factor STY-LRP1 family</fullName>
    </submittedName>
</protein>
<name>A0A396J239_MEDTR</name>
<keyword evidence="9" id="KW-0539">Nucleus</keyword>
<comment type="caution">
    <text evidence="11">The sequence shown here is derived from an EMBL/GenBank/DDBJ whole genome shotgun (WGS) entry which is preliminary data.</text>
</comment>
<evidence type="ECO:0000256" key="6">
    <source>
        <dbReference type="ARBA" id="ARBA00023070"/>
    </source>
</evidence>
<proteinExistence type="inferred from homology"/>
<evidence type="ECO:0000313" key="11">
    <source>
        <dbReference type="EMBL" id="RHN71890.1"/>
    </source>
</evidence>
<evidence type="ECO:0000256" key="2">
    <source>
        <dbReference type="ARBA" id="ARBA00006911"/>
    </source>
</evidence>
<dbReference type="GO" id="GO:0003677">
    <property type="term" value="F:DNA binding"/>
    <property type="evidence" value="ECO:0007669"/>
    <property type="project" value="UniProtKB-KW"/>
</dbReference>
<dbReference type="GO" id="GO:0005634">
    <property type="term" value="C:nucleus"/>
    <property type="evidence" value="ECO:0007669"/>
    <property type="project" value="UniProtKB-SubCell"/>
</dbReference>
<dbReference type="AlphaFoldDB" id="A0A396J239"/>
<dbReference type="InterPro" id="IPR006510">
    <property type="entry name" value="Znf_LRP1"/>
</dbReference>
<reference evidence="11" key="1">
    <citation type="journal article" date="2018" name="Nat. Plants">
        <title>Whole-genome landscape of Medicago truncatula symbiotic genes.</title>
        <authorList>
            <person name="Pecrix Y."/>
            <person name="Gamas P."/>
            <person name="Carrere S."/>
        </authorList>
    </citation>
    <scope>NUCLEOTIDE SEQUENCE</scope>
    <source>
        <tissue evidence="11">Leaves</tissue>
    </source>
</reference>
<dbReference type="GO" id="GO:0046872">
    <property type="term" value="F:metal ion binding"/>
    <property type="evidence" value="ECO:0007669"/>
    <property type="project" value="UniProtKB-KW"/>
</dbReference>
<keyword evidence="5" id="KW-0862">Zinc</keyword>
<dbReference type="NCBIfam" id="TIGR01623">
    <property type="entry name" value="put_zinc_LRP1"/>
    <property type="match status" value="1"/>
</dbReference>
<evidence type="ECO:0000256" key="1">
    <source>
        <dbReference type="ARBA" id="ARBA00004123"/>
    </source>
</evidence>
<organism evidence="11">
    <name type="scientific">Medicago truncatula</name>
    <name type="common">Barrel medic</name>
    <name type="synonym">Medicago tribuloides</name>
    <dbReference type="NCBI Taxonomy" id="3880"/>
    <lineage>
        <taxon>Eukaryota</taxon>
        <taxon>Viridiplantae</taxon>
        <taxon>Streptophyta</taxon>
        <taxon>Embryophyta</taxon>
        <taxon>Tracheophyta</taxon>
        <taxon>Spermatophyta</taxon>
        <taxon>Magnoliopsida</taxon>
        <taxon>eudicotyledons</taxon>
        <taxon>Gunneridae</taxon>
        <taxon>Pentapetalae</taxon>
        <taxon>rosids</taxon>
        <taxon>fabids</taxon>
        <taxon>Fabales</taxon>
        <taxon>Fabaceae</taxon>
        <taxon>Papilionoideae</taxon>
        <taxon>50 kb inversion clade</taxon>
        <taxon>NPAAA clade</taxon>
        <taxon>Hologalegina</taxon>
        <taxon>IRL clade</taxon>
        <taxon>Trifolieae</taxon>
        <taxon>Medicago</taxon>
    </lineage>
</organism>
<dbReference type="PANTHER" id="PTHR31604">
    <property type="entry name" value="PROTEIN LATERAL ROOT PRIMORDIUM 1"/>
    <property type="match status" value="1"/>
</dbReference>
<dbReference type="GO" id="GO:0009734">
    <property type="term" value="P:auxin-activated signaling pathway"/>
    <property type="evidence" value="ECO:0007669"/>
    <property type="project" value="UniProtKB-KW"/>
</dbReference>
<keyword evidence="6" id="KW-0073">Auxin biosynthesis</keyword>
<dbReference type="Pfam" id="PF05142">
    <property type="entry name" value="DUF702"/>
    <property type="match status" value="1"/>
</dbReference>
<gene>
    <name evidence="11" type="ORF">MtrunA17_Chr2g0281741</name>
</gene>